<dbReference type="Proteomes" id="UP000316095">
    <property type="component" value="Unassembled WGS sequence"/>
</dbReference>
<evidence type="ECO:0000256" key="4">
    <source>
        <dbReference type="HAMAP-Rule" id="MF_00995"/>
    </source>
</evidence>
<dbReference type="Gene3D" id="3.40.190.10">
    <property type="entry name" value="Periplasmic binding protein-like II"/>
    <property type="match status" value="2"/>
</dbReference>
<dbReference type="EC" id="4.2.1.151" evidence="4"/>
<dbReference type="GO" id="GO:0009234">
    <property type="term" value="P:menaquinone biosynthetic process"/>
    <property type="evidence" value="ECO:0007669"/>
    <property type="project" value="UniProtKB-UniRule"/>
</dbReference>
<dbReference type="AlphaFoldDB" id="A0A5C5XKZ1"/>
<dbReference type="GO" id="GO:0016836">
    <property type="term" value="F:hydro-lyase activity"/>
    <property type="evidence" value="ECO:0007669"/>
    <property type="project" value="UniProtKB-UniRule"/>
</dbReference>
<comment type="pathway">
    <text evidence="1 4">Quinol/quinone metabolism; menaquinone biosynthesis.</text>
</comment>
<dbReference type="UniPathway" id="UPA00079"/>
<dbReference type="Pfam" id="PF02621">
    <property type="entry name" value="VitK2_biosynth"/>
    <property type="match status" value="1"/>
</dbReference>
<dbReference type="PANTHER" id="PTHR37690:SF1">
    <property type="entry name" value="CHORISMATE DEHYDRATASE"/>
    <property type="match status" value="1"/>
</dbReference>
<protein>
    <recommendedName>
        <fullName evidence="4">Chorismate dehydratase</fullName>
        <ecNumber evidence="4">4.2.1.151</ecNumber>
    </recommendedName>
    <alternativeName>
        <fullName evidence="4">Menaquinone biosynthetic enzyme MqnA</fullName>
    </alternativeName>
</protein>
<name>A0A5C5XKZ1_9PLAN</name>
<dbReference type="CDD" id="cd13634">
    <property type="entry name" value="PBP2_Sco4506"/>
    <property type="match status" value="1"/>
</dbReference>
<organism evidence="5 6">
    <name type="scientific">Rubinisphaera italica</name>
    <dbReference type="NCBI Taxonomy" id="2527969"/>
    <lineage>
        <taxon>Bacteria</taxon>
        <taxon>Pseudomonadati</taxon>
        <taxon>Planctomycetota</taxon>
        <taxon>Planctomycetia</taxon>
        <taxon>Planctomycetales</taxon>
        <taxon>Planctomycetaceae</taxon>
        <taxon>Rubinisphaera</taxon>
    </lineage>
</organism>
<dbReference type="SUPFAM" id="SSF53850">
    <property type="entry name" value="Periplasmic binding protein-like II"/>
    <property type="match status" value="1"/>
</dbReference>
<keyword evidence="2 4" id="KW-0474">Menaquinone biosynthesis</keyword>
<dbReference type="InterPro" id="IPR003773">
    <property type="entry name" value="Menaquinone_biosynth"/>
</dbReference>
<dbReference type="InterPro" id="IPR030868">
    <property type="entry name" value="MqnA"/>
</dbReference>
<comment type="caution">
    <text evidence="5">The sequence shown here is derived from an EMBL/GenBank/DDBJ whole genome shotgun (WGS) entry which is preliminary data.</text>
</comment>
<reference evidence="5 6" key="1">
    <citation type="submission" date="2019-02" db="EMBL/GenBank/DDBJ databases">
        <title>Deep-cultivation of Planctomycetes and their phenomic and genomic characterization uncovers novel biology.</title>
        <authorList>
            <person name="Wiegand S."/>
            <person name="Jogler M."/>
            <person name="Boedeker C."/>
            <person name="Pinto D."/>
            <person name="Vollmers J."/>
            <person name="Rivas-Marin E."/>
            <person name="Kohn T."/>
            <person name="Peeters S.H."/>
            <person name="Heuer A."/>
            <person name="Rast P."/>
            <person name="Oberbeckmann S."/>
            <person name="Bunk B."/>
            <person name="Jeske O."/>
            <person name="Meyerdierks A."/>
            <person name="Storesund J.E."/>
            <person name="Kallscheuer N."/>
            <person name="Luecker S."/>
            <person name="Lage O.M."/>
            <person name="Pohl T."/>
            <person name="Merkel B.J."/>
            <person name="Hornburger P."/>
            <person name="Mueller R.-W."/>
            <person name="Bruemmer F."/>
            <person name="Labrenz M."/>
            <person name="Spormann A.M."/>
            <person name="Op Den Camp H."/>
            <person name="Overmann J."/>
            <person name="Amann R."/>
            <person name="Jetten M.S.M."/>
            <person name="Mascher T."/>
            <person name="Medema M.H."/>
            <person name="Devos D.P."/>
            <person name="Kaster A.-K."/>
            <person name="Ovreas L."/>
            <person name="Rohde M."/>
            <person name="Galperin M.Y."/>
            <person name="Jogler C."/>
        </authorList>
    </citation>
    <scope>NUCLEOTIDE SEQUENCE [LARGE SCALE GENOMIC DNA]</scope>
    <source>
        <strain evidence="5 6">Pan54</strain>
    </source>
</reference>
<keyword evidence="6" id="KW-1185">Reference proteome</keyword>
<evidence type="ECO:0000256" key="3">
    <source>
        <dbReference type="ARBA" id="ARBA00023239"/>
    </source>
</evidence>
<dbReference type="EMBL" id="SJPG01000001">
    <property type="protein sequence ID" value="TWT62412.1"/>
    <property type="molecule type" value="Genomic_DNA"/>
</dbReference>
<accession>A0A5C5XKZ1</accession>
<evidence type="ECO:0000313" key="5">
    <source>
        <dbReference type="EMBL" id="TWT62412.1"/>
    </source>
</evidence>
<comment type="function">
    <text evidence="4">Catalyzes the dehydration of chorismate into 3-[(1-carboxyvinyl)oxy]benzoate, a step in the biosynthesis of menaquinone (MK, vitamin K2).</text>
</comment>
<evidence type="ECO:0000256" key="2">
    <source>
        <dbReference type="ARBA" id="ARBA00022428"/>
    </source>
</evidence>
<sequence>MSGSTLEWDAACSANGREDSPSLSYVRVGAVSYLNSKPLIEGLGNSLREDQLVLDVPSRLADKLSVGNLDVALIPSVEYFSRPDYKIISDACIATRGPVLSVKLYSRLPLGDIRTLALDEGSRTSVALTRVMLQERYGVIPELIRLPMTATTKDAKTDAVLLIGDRAIHPPQEHFVETWDLGEEWVNWTGLPFVFAMWVARKNVPESPLVQLLEQSRNRGLKNLQQIATREAKPLGISEETAYNYLKDNLHFQFGSAEWNGLQLFRELVGQLEENPELTQTKAIQ</sequence>
<dbReference type="PANTHER" id="PTHR37690">
    <property type="entry name" value="CHORISMATE DEHYDRATASE"/>
    <property type="match status" value="1"/>
</dbReference>
<dbReference type="OrthoDB" id="9810112at2"/>
<comment type="catalytic activity">
    <reaction evidence="4">
        <text>chorismate = 3-[(1-carboxyvinyl)-oxy]benzoate + H2O</text>
        <dbReference type="Rhea" id="RHEA:40051"/>
        <dbReference type="ChEBI" id="CHEBI:15377"/>
        <dbReference type="ChEBI" id="CHEBI:29748"/>
        <dbReference type="ChEBI" id="CHEBI:76981"/>
        <dbReference type="EC" id="4.2.1.151"/>
    </reaction>
</comment>
<proteinExistence type="inferred from homology"/>
<evidence type="ECO:0000313" key="6">
    <source>
        <dbReference type="Proteomes" id="UP000316095"/>
    </source>
</evidence>
<keyword evidence="3 4" id="KW-0456">Lyase</keyword>
<gene>
    <name evidence="4 5" type="primary">mqnA</name>
    <name evidence="5" type="ORF">Pan54_31540</name>
</gene>
<comment type="similarity">
    <text evidence="4">Belongs to the MqnA/MqnD family. MqnA subfamily.</text>
</comment>
<dbReference type="HAMAP" id="MF_00995">
    <property type="entry name" value="MqnA"/>
    <property type="match status" value="1"/>
</dbReference>
<evidence type="ECO:0000256" key="1">
    <source>
        <dbReference type="ARBA" id="ARBA00004863"/>
    </source>
</evidence>